<name>A0A0W0VML5_9GAMM</name>
<dbReference type="PANTHER" id="PTHR10794">
    <property type="entry name" value="ABHYDROLASE DOMAIN-CONTAINING PROTEIN"/>
    <property type="match status" value="1"/>
</dbReference>
<feature type="active site" description="Charge relay system" evidence="2">
    <location>
        <position position="141"/>
    </location>
</feature>
<keyword evidence="4" id="KW-0378">Hydrolase</keyword>
<dbReference type="SUPFAM" id="SSF53474">
    <property type="entry name" value="alpha/beta-Hydrolases"/>
    <property type="match status" value="1"/>
</dbReference>
<dbReference type="GO" id="GO:0047372">
    <property type="term" value="F:monoacylglycerol lipase activity"/>
    <property type="evidence" value="ECO:0007669"/>
    <property type="project" value="TreeGrafter"/>
</dbReference>
<dbReference type="NCBIfam" id="NF008218">
    <property type="entry name" value="PRK10985.1"/>
    <property type="match status" value="1"/>
</dbReference>
<feature type="active site" description="Charge relay system" evidence="2">
    <location>
        <position position="296"/>
    </location>
</feature>
<dbReference type="PATRIC" id="fig|45068.5.peg.1563"/>
<evidence type="ECO:0000256" key="1">
    <source>
        <dbReference type="ARBA" id="ARBA00010884"/>
    </source>
</evidence>
<evidence type="ECO:0000259" key="3">
    <source>
        <dbReference type="Pfam" id="PF00561"/>
    </source>
</evidence>
<protein>
    <submittedName>
        <fullName evidence="4">Alpha/beta hydrolase</fullName>
    </submittedName>
</protein>
<comment type="caution">
    <text evidence="4">The sequence shown here is derived from an EMBL/GenBank/DDBJ whole genome shotgun (WGS) entry which is preliminary data.</text>
</comment>
<keyword evidence="5" id="KW-1185">Reference proteome</keyword>
<dbReference type="AlphaFoldDB" id="A0A0W0VML5"/>
<dbReference type="STRING" id="45068.Llon_1443"/>
<dbReference type="GO" id="GO:0034338">
    <property type="term" value="F:short-chain carboxylesterase activity"/>
    <property type="evidence" value="ECO:0007669"/>
    <property type="project" value="TreeGrafter"/>
</dbReference>
<gene>
    <name evidence="4" type="ORF">Llon_1443</name>
</gene>
<dbReference type="Proteomes" id="UP000054997">
    <property type="component" value="Unassembled WGS sequence"/>
</dbReference>
<proteinExistence type="inferred from homology"/>
<dbReference type="InterPro" id="IPR029058">
    <property type="entry name" value="AB_hydrolase_fold"/>
</dbReference>
<evidence type="ECO:0000313" key="4">
    <source>
        <dbReference type="EMBL" id="KTD21345.1"/>
    </source>
</evidence>
<feature type="domain" description="AB hydrolase-1" evidence="3">
    <location>
        <begin position="61"/>
        <end position="301"/>
    </location>
</feature>
<dbReference type="Gene3D" id="3.40.50.1820">
    <property type="entry name" value="alpha/beta hydrolase"/>
    <property type="match status" value="1"/>
</dbReference>
<dbReference type="RefSeq" id="WP_058529420.1">
    <property type="nucleotide sequence ID" value="NZ_CAAAHZ010000008.1"/>
</dbReference>
<dbReference type="Pfam" id="PF00561">
    <property type="entry name" value="Abhydrolase_1"/>
    <property type="match status" value="1"/>
</dbReference>
<organism evidence="4 5">
    <name type="scientific">Legionella londiniensis</name>
    <dbReference type="NCBI Taxonomy" id="45068"/>
    <lineage>
        <taxon>Bacteria</taxon>
        <taxon>Pseudomonadati</taxon>
        <taxon>Pseudomonadota</taxon>
        <taxon>Gammaproteobacteria</taxon>
        <taxon>Legionellales</taxon>
        <taxon>Legionellaceae</taxon>
        <taxon>Legionella</taxon>
    </lineage>
</organism>
<accession>A0A0W0VML5</accession>
<dbReference type="InterPro" id="IPR000073">
    <property type="entry name" value="AB_hydrolase_1"/>
</dbReference>
<sequence length="324" mass="36549">MIIESTFKPAWWLTNSHAQTMYPTLLRRLNAPVTKLEQLELPDGDFLNLAWAEGELESTAPLVILLHGLGGSLSSSYIPGLMQACNQHGWRSVLMHFRGSGDKPNRLLRAYHSGDTEDLNYFLQELAHREPATKKAIIGVSLGGNVLLKWLGETGGQSFIETAVAVSVPFDLRLVADRIHQGFSRVYEKYLLKKLQKLFVRKLENHKGDVPPALKEMDKWTCFWTFDEYVTAPLHGFKHVHAYYRTASSRRYLSAIQTPTLIIHALDDPFMTPKILPATSELSPQIQLELSPKGGHVGFVTGHIPGHPVYWLDVRIPTHLAHYL</sequence>
<dbReference type="InterPro" id="IPR012020">
    <property type="entry name" value="ABHD4"/>
</dbReference>
<dbReference type="PIRSF" id="PIRSF005211">
    <property type="entry name" value="Ab_hydro_YheT"/>
    <property type="match status" value="1"/>
</dbReference>
<dbReference type="InterPro" id="IPR050960">
    <property type="entry name" value="AB_hydrolase_4_sf"/>
</dbReference>
<dbReference type="PANTHER" id="PTHR10794:SF94">
    <property type="entry name" value="ESTERASE YHET-RELATED"/>
    <property type="match status" value="1"/>
</dbReference>
<feature type="active site" description="Charge relay system" evidence="2">
    <location>
        <position position="268"/>
    </location>
</feature>
<comment type="similarity">
    <text evidence="1">Belongs to the AB hydrolase superfamily. AB hydrolase 4 family.</text>
</comment>
<evidence type="ECO:0000313" key="5">
    <source>
        <dbReference type="Proteomes" id="UP000054997"/>
    </source>
</evidence>
<dbReference type="OrthoDB" id="332676at2"/>
<reference evidence="4 5" key="1">
    <citation type="submission" date="2015-11" db="EMBL/GenBank/DDBJ databases">
        <title>Genomic analysis of 38 Legionella species identifies large and diverse effector repertoires.</title>
        <authorList>
            <person name="Burstein D."/>
            <person name="Amaro F."/>
            <person name="Zusman T."/>
            <person name="Lifshitz Z."/>
            <person name="Cohen O."/>
            <person name="Gilbert J.A."/>
            <person name="Pupko T."/>
            <person name="Shuman H.A."/>
            <person name="Segal G."/>
        </authorList>
    </citation>
    <scope>NUCLEOTIDE SEQUENCE [LARGE SCALE GENOMIC DNA]</scope>
    <source>
        <strain evidence="4 5">ATCC 49505</strain>
    </source>
</reference>
<dbReference type="EMBL" id="LNYK01000016">
    <property type="protein sequence ID" value="KTD21345.1"/>
    <property type="molecule type" value="Genomic_DNA"/>
</dbReference>
<evidence type="ECO:0000256" key="2">
    <source>
        <dbReference type="PIRSR" id="PIRSR005211-1"/>
    </source>
</evidence>